<dbReference type="Proteomes" id="UP000051448">
    <property type="component" value="Unassembled WGS sequence"/>
</dbReference>
<feature type="transmembrane region" description="Helical" evidence="2">
    <location>
        <begin position="359"/>
        <end position="376"/>
    </location>
</feature>
<keyword evidence="5" id="KW-1185">Reference proteome</keyword>
<dbReference type="AlphaFoldDB" id="A0A0R1MPU9"/>
<dbReference type="EMBL" id="AZDX01000004">
    <property type="protein sequence ID" value="KRL07796.1"/>
    <property type="molecule type" value="Genomic_DNA"/>
</dbReference>
<feature type="domain" description="YhaN AAA" evidence="3">
    <location>
        <begin position="5"/>
        <end position="203"/>
    </location>
</feature>
<keyword evidence="1" id="KW-0175">Coiled coil</keyword>
<dbReference type="PANTHER" id="PTHR41259:SF1">
    <property type="entry name" value="DOUBLE-STRAND BREAK REPAIR RAD50 ATPASE, PUTATIVE-RELATED"/>
    <property type="match status" value="1"/>
</dbReference>
<dbReference type="SUPFAM" id="SSF52540">
    <property type="entry name" value="P-loop containing nucleoside triphosphate hydrolases"/>
    <property type="match status" value="1"/>
</dbReference>
<feature type="coiled-coil region" evidence="1">
    <location>
        <begin position="277"/>
        <end position="304"/>
    </location>
</feature>
<protein>
    <submittedName>
        <fullName evidence="4">DNA repair ATPase</fullName>
    </submittedName>
</protein>
<keyword evidence="2" id="KW-1133">Transmembrane helix</keyword>
<comment type="caution">
    <text evidence="4">The sequence shown here is derived from an EMBL/GenBank/DDBJ whole genome shotgun (WGS) entry which is preliminary data.</text>
</comment>
<dbReference type="Pfam" id="PF13514">
    <property type="entry name" value="AAA_27"/>
    <property type="match status" value="1"/>
</dbReference>
<gene>
    <name evidence="4" type="ORF">FC92_GL001367</name>
</gene>
<evidence type="ECO:0000259" key="3">
    <source>
        <dbReference type="Pfam" id="PF13514"/>
    </source>
</evidence>
<evidence type="ECO:0000256" key="1">
    <source>
        <dbReference type="SAM" id="Coils"/>
    </source>
</evidence>
<name>A0A0R1MPU9_9LACO</name>
<feature type="coiled-coil region" evidence="1">
    <location>
        <begin position="191"/>
        <end position="245"/>
    </location>
</feature>
<keyword evidence="2" id="KW-0472">Membrane</keyword>
<dbReference type="PANTHER" id="PTHR41259">
    <property type="entry name" value="DOUBLE-STRAND BREAK REPAIR RAD50 ATPASE, PUTATIVE-RELATED"/>
    <property type="match status" value="1"/>
</dbReference>
<evidence type="ECO:0000313" key="5">
    <source>
        <dbReference type="Proteomes" id="UP000051448"/>
    </source>
</evidence>
<keyword evidence="2" id="KW-0812">Transmembrane</keyword>
<dbReference type="STRING" id="1423759.FC92_GL001367"/>
<dbReference type="Gene3D" id="3.40.50.300">
    <property type="entry name" value="P-loop containing nucleotide triphosphate hydrolases"/>
    <property type="match status" value="2"/>
</dbReference>
<evidence type="ECO:0000313" key="4">
    <source>
        <dbReference type="EMBL" id="KRL07796.1"/>
    </source>
</evidence>
<sequence length="744" mass="86981">MLKVMKILEANIYGYGHFVDSHFDISRDFQIITGENESGKSTFKSFISSILFGFPTKREKSENYAPKKGSIYGGNLLITQRGHKYVIERINSDKGSNLSIMDKQTGEKVPESLLKKWLSGIDKQLFNEIYAVNQSSLHAVLDLKPDELEKNFYSIATSGSQEIFETQKKFMKVAGELYKPNGRVPEINVMLKEYDEQQKQTQHLINKLDESKDLDKKISELQEQNATILQEKKQYEQDFLELQQLSSSWDVYQDVLLTSRKVTDPVSKITIETFERVQFQHNKISALEENLSSIEKQIENIKLQLKEKDFIELNFYLQNKEDFDNLFDSLNSSKNLTRHETVNSERLSRRNKNLRNNKVSLIFLGIFVLSLLMLIFVSNVPFKISGIIGIIIGVYGFNKELKKDSSVESQPISEQNKFDFCREKLKLTNDYSENLEKIFNFQRQFKEQQNFKNEFETRKTFLNQERTAKLSKLREEQIIFDTQLEEVEYDNFDSFRSMYFQQQNQIEVESKLQGLKSQLSRNVINNLKRFSSKREIEEEKNLISNKINLKRIDSEDKTAQLISYKMQLEKIGNSNEIAILQQEAANQRARINTKIEDWLSLVLSTKWLDEYLSKLSKDRLPQIIELSTRFFEKLTRGHFISIVLEKTQFLFLTKDNQEFKVNELSRATAEQLYLSLRLAFVVTFNKKIGLPIIIDDGFVNFDKKRKIQIIDLLLEISSETQILCFTVDISVMCDKVSYEEILVI</sequence>
<reference evidence="4 5" key="1">
    <citation type="journal article" date="2015" name="Genome Announc.">
        <title>Expanding the biotechnology potential of lactobacilli through comparative genomics of 213 strains and associated genera.</title>
        <authorList>
            <person name="Sun Z."/>
            <person name="Harris H.M."/>
            <person name="McCann A."/>
            <person name="Guo C."/>
            <person name="Argimon S."/>
            <person name="Zhang W."/>
            <person name="Yang X."/>
            <person name="Jeffery I.B."/>
            <person name="Cooney J.C."/>
            <person name="Kagawa T.F."/>
            <person name="Liu W."/>
            <person name="Song Y."/>
            <person name="Salvetti E."/>
            <person name="Wrobel A."/>
            <person name="Rasinkangas P."/>
            <person name="Parkhill J."/>
            <person name="Rea M.C."/>
            <person name="O'Sullivan O."/>
            <person name="Ritari J."/>
            <person name="Douillard F.P."/>
            <person name="Paul Ross R."/>
            <person name="Yang R."/>
            <person name="Briner A.E."/>
            <person name="Felis G.E."/>
            <person name="de Vos W.M."/>
            <person name="Barrangou R."/>
            <person name="Klaenhammer T.R."/>
            <person name="Caufield P.W."/>
            <person name="Cui Y."/>
            <person name="Zhang H."/>
            <person name="O'Toole P.W."/>
        </authorList>
    </citation>
    <scope>NUCLEOTIDE SEQUENCE [LARGE SCALE GENOMIC DNA]</scope>
    <source>
        <strain evidence="4 5">DSM 19519</strain>
    </source>
</reference>
<evidence type="ECO:0000256" key="2">
    <source>
        <dbReference type="SAM" id="Phobius"/>
    </source>
</evidence>
<accession>A0A0R1MPU9</accession>
<organism evidence="4 5">
    <name type="scientific">Liquorilactobacillus hordei DSM 19519</name>
    <dbReference type="NCBI Taxonomy" id="1423759"/>
    <lineage>
        <taxon>Bacteria</taxon>
        <taxon>Bacillati</taxon>
        <taxon>Bacillota</taxon>
        <taxon>Bacilli</taxon>
        <taxon>Lactobacillales</taxon>
        <taxon>Lactobacillaceae</taxon>
        <taxon>Liquorilactobacillus</taxon>
    </lineage>
</organism>
<proteinExistence type="predicted"/>
<dbReference type="InterPro" id="IPR027417">
    <property type="entry name" value="P-loop_NTPase"/>
</dbReference>
<dbReference type="InterPro" id="IPR038734">
    <property type="entry name" value="YhaN_AAA"/>
</dbReference>
<dbReference type="PATRIC" id="fig|1423759.3.peg.1435"/>